<comment type="caution">
    <text evidence="1">The sequence shown here is derived from an EMBL/GenBank/DDBJ whole genome shotgun (WGS) entry which is preliminary data.</text>
</comment>
<dbReference type="GO" id="GO:0003743">
    <property type="term" value="F:translation initiation factor activity"/>
    <property type="evidence" value="ECO:0007669"/>
    <property type="project" value="UniProtKB-KW"/>
</dbReference>
<protein>
    <submittedName>
        <fullName evidence="1">Translation initiation factor 2 subunit beta (AeIF-2b)</fullName>
    </submittedName>
</protein>
<evidence type="ECO:0000313" key="2">
    <source>
        <dbReference type="Proteomes" id="UP000187203"/>
    </source>
</evidence>
<gene>
    <name evidence="1" type="ORF">COLO4_00774</name>
</gene>
<keyword evidence="1" id="KW-0396">Initiation factor</keyword>
<evidence type="ECO:0000313" key="1">
    <source>
        <dbReference type="EMBL" id="OMP13868.1"/>
    </source>
</evidence>
<keyword evidence="1" id="KW-0648">Protein biosynthesis</keyword>
<reference evidence="2" key="1">
    <citation type="submission" date="2013-09" db="EMBL/GenBank/DDBJ databases">
        <title>Corchorus olitorius genome sequencing.</title>
        <authorList>
            <person name="Alam M."/>
            <person name="Haque M.S."/>
            <person name="Islam M.S."/>
            <person name="Emdad E.M."/>
            <person name="Islam M.M."/>
            <person name="Ahmed B."/>
            <person name="Halim A."/>
            <person name="Hossen Q.M.M."/>
            <person name="Hossain M.Z."/>
            <person name="Ahmed R."/>
            <person name="Khan M.M."/>
            <person name="Islam R."/>
            <person name="Rashid M.M."/>
            <person name="Khan S.A."/>
            <person name="Rahman M.S."/>
            <person name="Alam M."/>
            <person name="Yahiya A.S."/>
            <person name="Khan M.S."/>
            <person name="Azam M.S."/>
            <person name="Haque T."/>
            <person name="Lashkar M.Z.H."/>
            <person name="Akhand A.I."/>
            <person name="Morshed G."/>
            <person name="Roy S."/>
            <person name="Uddin K.S."/>
            <person name="Rabeya T."/>
            <person name="Hossain A.S."/>
            <person name="Chowdhury A."/>
            <person name="Snigdha A.R."/>
            <person name="Mortoza M.S."/>
            <person name="Matin S.A."/>
            <person name="Hoque S.M.E."/>
            <person name="Islam M.K."/>
            <person name="Roy D.K."/>
            <person name="Haider R."/>
            <person name="Moosa M.M."/>
            <person name="Elias S.M."/>
            <person name="Hasan A.M."/>
            <person name="Jahan S."/>
            <person name="Shafiuddin M."/>
            <person name="Mahmood N."/>
            <person name="Shommy N.S."/>
        </authorList>
    </citation>
    <scope>NUCLEOTIDE SEQUENCE [LARGE SCALE GENOMIC DNA]</scope>
    <source>
        <strain evidence="2">cv. O-4</strain>
    </source>
</reference>
<dbReference type="AlphaFoldDB" id="A0A1R3L3K8"/>
<dbReference type="EMBL" id="AWUE01003014">
    <property type="protein sequence ID" value="OMP13868.1"/>
    <property type="molecule type" value="Genomic_DNA"/>
</dbReference>
<organism evidence="1 2">
    <name type="scientific">Corchorus olitorius</name>
    <dbReference type="NCBI Taxonomy" id="93759"/>
    <lineage>
        <taxon>Eukaryota</taxon>
        <taxon>Viridiplantae</taxon>
        <taxon>Streptophyta</taxon>
        <taxon>Embryophyta</taxon>
        <taxon>Tracheophyta</taxon>
        <taxon>Spermatophyta</taxon>
        <taxon>Magnoliopsida</taxon>
        <taxon>eudicotyledons</taxon>
        <taxon>Gunneridae</taxon>
        <taxon>Pentapetalae</taxon>
        <taxon>rosids</taxon>
        <taxon>malvids</taxon>
        <taxon>Malvales</taxon>
        <taxon>Malvaceae</taxon>
        <taxon>Grewioideae</taxon>
        <taxon>Apeibeae</taxon>
        <taxon>Corchorus</taxon>
    </lineage>
</organism>
<keyword evidence="2" id="KW-1185">Reference proteome</keyword>
<name>A0A1R3L3K8_9ROSI</name>
<sequence>MVPMDSACAAVSVAPAISTAISLENRIGLPDHFVGLHVAGQRIARVQAVRARRGHEHLPFRDHARLGGRKGRSSLRFGLGHPDVLVVDPKLVAGPFNHVAGAAHHHLDERGASRVGRAAVPAEGHQVALLHRLVALDRIDVARQAMGQGHRV</sequence>
<proteinExistence type="predicted"/>
<accession>A0A1R3L3K8</accession>
<dbReference type="Proteomes" id="UP000187203">
    <property type="component" value="Unassembled WGS sequence"/>
</dbReference>
<feature type="non-terminal residue" evidence="1">
    <location>
        <position position="152"/>
    </location>
</feature>